<dbReference type="SUPFAM" id="SSF51556">
    <property type="entry name" value="Metallo-dependent hydrolases"/>
    <property type="match status" value="1"/>
</dbReference>
<feature type="binding site" evidence="11">
    <location>
        <position position="249"/>
    </location>
    <ligand>
        <name>substrate</name>
    </ligand>
</feature>
<dbReference type="Gene3D" id="2.30.40.10">
    <property type="entry name" value="Urease, subunit C, domain 1"/>
    <property type="match status" value="1"/>
</dbReference>
<reference evidence="14 15" key="1">
    <citation type="submission" date="2018-11" db="EMBL/GenBank/DDBJ databases">
        <title>Whole genome sequencing of an environmental sample.</title>
        <authorList>
            <person name="Sarangi A.N."/>
            <person name="Singh D."/>
            <person name="Tripathy S."/>
        </authorList>
    </citation>
    <scope>NUCLEOTIDE SEQUENCE [LARGE SCALE GENOMIC DNA]</scope>
    <source>
        <strain evidence="14 15">Lakshadweep</strain>
    </source>
</reference>
<dbReference type="PANTHER" id="PTHR11113">
    <property type="entry name" value="N-ACETYLGLUCOSAMINE-6-PHOSPHATE DEACETYLASE"/>
    <property type="match status" value="1"/>
</dbReference>
<dbReference type="EMBL" id="QVFV01000011">
    <property type="protein sequence ID" value="RZM74909.1"/>
    <property type="molecule type" value="Genomic_DNA"/>
</dbReference>
<evidence type="ECO:0000259" key="13">
    <source>
        <dbReference type="Pfam" id="PF01979"/>
    </source>
</evidence>
<dbReference type="InterPro" id="IPR011059">
    <property type="entry name" value="Metal-dep_hydrolase_composite"/>
</dbReference>
<dbReference type="InterPro" id="IPR006680">
    <property type="entry name" value="Amidohydro-rel"/>
</dbReference>
<evidence type="ECO:0000256" key="11">
    <source>
        <dbReference type="PIRSR" id="PIRSR038994-2"/>
    </source>
</evidence>
<comment type="similarity">
    <text evidence="1 9">Belongs to the metallo-dependent hydrolases superfamily. NagA family.</text>
</comment>
<evidence type="ECO:0000313" key="14">
    <source>
        <dbReference type="EMBL" id="RZM74909.1"/>
    </source>
</evidence>
<dbReference type="NCBIfam" id="TIGR00221">
    <property type="entry name" value="nagA"/>
    <property type="match status" value="1"/>
</dbReference>
<dbReference type="AlphaFoldDB" id="A0A4Q7E0E8"/>
<dbReference type="SUPFAM" id="SSF51338">
    <property type="entry name" value="Composite domain of metallo-dependent hydrolases"/>
    <property type="match status" value="1"/>
</dbReference>
<evidence type="ECO:0000256" key="12">
    <source>
        <dbReference type="PIRSR" id="PIRSR038994-3"/>
    </source>
</evidence>
<dbReference type="Proteomes" id="UP000292459">
    <property type="component" value="Unassembled WGS sequence"/>
</dbReference>
<feature type="domain" description="Amidohydrolase-related" evidence="13">
    <location>
        <begin position="51"/>
        <end position="363"/>
    </location>
</feature>
<keyword evidence="6 9" id="KW-0119">Carbohydrate metabolism</keyword>
<dbReference type="InterPro" id="IPR003764">
    <property type="entry name" value="GlcNAc_6-P_deAcase"/>
</dbReference>
<protein>
    <recommendedName>
        <fullName evidence="3">N-acetylglucosamine-6-phosphate deacetylase</fullName>
        <ecNumber evidence="2">3.5.1.25</ecNumber>
    </recommendedName>
</protein>
<comment type="pathway">
    <text evidence="8">Amino-sugar metabolism; N-acetylneuraminate degradation; D-fructose 6-phosphate from N-acetylneuraminate: step 4/5.</text>
</comment>
<feature type="active site" description="Proton donor/acceptor" evidence="10">
    <location>
        <position position="271"/>
    </location>
</feature>
<sequence>MWALTNCRIYTGAEVLDDRALVIQGDRIQSLMSVTDLPKDCERIDLEGASITPGFIDLQLNGCGGVMFNDAIAPETLDIMHQTNLRSGTTSFLPTLITTSDADMRSAMSVVKAYRQDQPHSVLGLHLEGPYLNPKRKGIHNGDFVRSPDAEMIAAIAQAGPETVRLVTLAPEMATPEDIAQLAQAGIVVSAGHTNANYDQAVASFHQGVTMATHLFNAMSPWQSRQPGMVGAVLDQPEVYTGIIADGHHVHFTSISLAHKLKGDRLFLVTDATPPAGTEMDSFMIGGQRVFYREGKCISAEGTLGGSALTMIEAIANCVHHVGIPLAEALRMASLYPARAIHVDEQYGQLAPGYIANATIFDSALRILGVVDRGRLQRFNPTVTAPAYAQATALP</sequence>
<dbReference type="OrthoDB" id="9776488at2"/>
<keyword evidence="4 12" id="KW-0479">Metal-binding</keyword>
<evidence type="ECO:0000313" key="15">
    <source>
        <dbReference type="Proteomes" id="UP000292459"/>
    </source>
</evidence>
<comment type="catalytic activity">
    <reaction evidence="7">
        <text>N-acetyl-D-glucosamine 6-phosphate + H2O = D-glucosamine 6-phosphate + acetate</text>
        <dbReference type="Rhea" id="RHEA:22936"/>
        <dbReference type="ChEBI" id="CHEBI:15377"/>
        <dbReference type="ChEBI" id="CHEBI:30089"/>
        <dbReference type="ChEBI" id="CHEBI:57513"/>
        <dbReference type="ChEBI" id="CHEBI:58725"/>
        <dbReference type="EC" id="3.5.1.25"/>
    </reaction>
</comment>
<dbReference type="GO" id="GO:0046872">
    <property type="term" value="F:metal ion binding"/>
    <property type="evidence" value="ECO:0007669"/>
    <property type="project" value="UniProtKB-KW"/>
</dbReference>
<evidence type="ECO:0000256" key="3">
    <source>
        <dbReference type="ARBA" id="ARBA00018029"/>
    </source>
</evidence>
<dbReference type="EC" id="3.5.1.25" evidence="2"/>
<feature type="binding site" evidence="12">
    <location>
        <position position="214"/>
    </location>
    <ligand>
        <name>Zn(2+)</name>
        <dbReference type="ChEBI" id="CHEBI:29105"/>
    </ligand>
</feature>
<evidence type="ECO:0000256" key="1">
    <source>
        <dbReference type="ARBA" id="ARBA00010716"/>
    </source>
</evidence>
<feature type="binding site" evidence="12">
    <location>
        <position position="128"/>
    </location>
    <ligand>
        <name>Zn(2+)</name>
        <dbReference type="ChEBI" id="CHEBI:29105"/>
    </ligand>
</feature>
<feature type="binding site" evidence="11">
    <location>
        <position position="225"/>
    </location>
    <ligand>
        <name>substrate</name>
    </ligand>
</feature>
<dbReference type="CDD" id="cd00854">
    <property type="entry name" value="NagA"/>
    <property type="match status" value="1"/>
</dbReference>
<evidence type="ECO:0000256" key="2">
    <source>
        <dbReference type="ARBA" id="ARBA00011899"/>
    </source>
</evidence>
<dbReference type="NCBIfam" id="NF008371">
    <property type="entry name" value="PRK11170.1"/>
    <property type="match status" value="1"/>
</dbReference>
<evidence type="ECO:0000256" key="9">
    <source>
        <dbReference type="PIRNR" id="PIRNR038994"/>
    </source>
</evidence>
<evidence type="ECO:0000256" key="10">
    <source>
        <dbReference type="PIRSR" id="PIRSR038994-1"/>
    </source>
</evidence>
<gene>
    <name evidence="14" type="ORF">DYY88_22600</name>
</gene>
<dbReference type="Gene3D" id="3.20.20.140">
    <property type="entry name" value="Metal-dependent hydrolases"/>
    <property type="match status" value="1"/>
</dbReference>
<feature type="binding site" evidence="12">
    <location>
        <position position="193"/>
    </location>
    <ligand>
        <name>Zn(2+)</name>
        <dbReference type="ChEBI" id="CHEBI:29105"/>
    </ligand>
</feature>
<comment type="caution">
    <text evidence="14">The sequence shown here is derived from an EMBL/GenBank/DDBJ whole genome shotgun (WGS) entry which is preliminary data.</text>
</comment>
<dbReference type="Pfam" id="PF01979">
    <property type="entry name" value="Amidohydro_1"/>
    <property type="match status" value="1"/>
</dbReference>
<evidence type="ECO:0000256" key="5">
    <source>
        <dbReference type="ARBA" id="ARBA00022801"/>
    </source>
</evidence>
<feature type="binding site" evidence="11">
    <location>
        <begin position="217"/>
        <end position="218"/>
    </location>
    <ligand>
        <name>substrate</name>
    </ligand>
</feature>
<name>A0A4Q7E0E8_9CYAN</name>
<accession>A0A4Q7E0E8</accession>
<dbReference type="InterPro" id="IPR032466">
    <property type="entry name" value="Metal_Hydrolase"/>
</dbReference>
<evidence type="ECO:0000256" key="8">
    <source>
        <dbReference type="ARBA" id="ARBA00060590"/>
    </source>
</evidence>
<evidence type="ECO:0000256" key="4">
    <source>
        <dbReference type="ARBA" id="ARBA00022723"/>
    </source>
</evidence>
<comment type="cofactor">
    <cofactor evidence="12">
        <name>a divalent metal cation</name>
        <dbReference type="ChEBI" id="CHEBI:60240"/>
    </cofactor>
    <text evidence="12">Binds 1 divalent metal cation per subunit.</text>
</comment>
<organism evidence="14 15">
    <name type="scientific">Leptolyngbya iicbica LK</name>
    <dbReference type="NCBI Taxonomy" id="2294035"/>
    <lineage>
        <taxon>Bacteria</taxon>
        <taxon>Bacillati</taxon>
        <taxon>Cyanobacteriota</taxon>
        <taxon>Cyanophyceae</taxon>
        <taxon>Leptolyngbyales</taxon>
        <taxon>Leptolyngbyaceae</taxon>
        <taxon>Leptolyngbya group</taxon>
        <taxon>Leptolyngbya</taxon>
        <taxon>Leptolyngbya iicbica</taxon>
    </lineage>
</organism>
<evidence type="ECO:0000256" key="7">
    <source>
        <dbReference type="ARBA" id="ARBA00047647"/>
    </source>
</evidence>
<keyword evidence="5 9" id="KW-0378">Hydrolase</keyword>
<feature type="binding site" evidence="11">
    <location>
        <position position="139"/>
    </location>
    <ligand>
        <name>substrate</name>
    </ligand>
</feature>
<dbReference type="GO" id="GO:0006046">
    <property type="term" value="P:N-acetylglucosamine catabolic process"/>
    <property type="evidence" value="ECO:0007669"/>
    <property type="project" value="TreeGrafter"/>
</dbReference>
<dbReference type="GO" id="GO:0008448">
    <property type="term" value="F:N-acetylglucosamine-6-phosphate deacetylase activity"/>
    <property type="evidence" value="ECO:0007669"/>
    <property type="project" value="UniProtKB-EC"/>
</dbReference>
<evidence type="ECO:0000256" key="6">
    <source>
        <dbReference type="ARBA" id="ARBA00023277"/>
    </source>
</evidence>
<keyword evidence="15" id="KW-1185">Reference proteome</keyword>
<proteinExistence type="inferred from homology"/>
<dbReference type="PANTHER" id="PTHR11113:SF14">
    <property type="entry name" value="N-ACETYLGLUCOSAMINE-6-PHOSPHATE DEACETYLASE"/>
    <property type="match status" value="1"/>
</dbReference>
<dbReference type="PIRSF" id="PIRSF038994">
    <property type="entry name" value="NagA"/>
    <property type="match status" value="1"/>
</dbReference>
<dbReference type="FunFam" id="3.20.20.140:FF:000004">
    <property type="entry name" value="N-acetylglucosamine-6-phosphate deacetylase"/>
    <property type="match status" value="1"/>
</dbReference>
<feature type="binding site" evidence="11">
    <location>
        <begin position="304"/>
        <end position="306"/>
    </location>
    <ligand>
        <name>substrate</name>
    </ligand>
</feature>